<dbReference type="Proteomes" id="UP000288716">
    <property type="component" value="Unassembled WGS sequence"/>
</dbReference>
<dbReference type="PROSITE" id="PS00018">
    <property type="entry name" value="EF_HAND_1"/>
    <property type="match status" value="1"/>
</dbReference>
<dbReference type="SMART" id="SM00054">
    <property type="entry name" value="EFh"/>
    <property type="match status" value="2"/>
</dbReference>
<dbReference type="GO" id="GO:0005509">
    <property type="term" value="F:calcium ion binding"/>
    <property type="evidence" value="ECO:0007669"/>
    <property type="project" value="InterPro"/>
</dbReference>
<dbReference type="AlphaFoldDB" id="A0A443SMA1"/>
<evidence type="ECO:0000256" key="3">
    <source>
        <dbReference type="SAM" id="MobiDB-lite"/>
    </source>
</evidence>
<feature type="region of interest" description="Disordered" evidence="3">
    <location>
        <begin position="97"/>
        <end position="120"/>
    </location>
</feature>
<feature type="coiled-coil region" evidence="2">
    <location>
        <begin position="147"/>
        <end position="215"/>
    </location>
</feature>
<keyword evidence="6" id="KW-1185">Reference proteome</keyword>
<evidence type="ECO:0000256" key="1">
    <source>
        <dbReference type="ARBA" id="ARBA00022837"/>
    </source>
</evidence>
<dbReference type="STRING" id="299467.A0A443SMA1"/>
<feature type="domain" description="EF-hand" evidence="4">
    <location>
        <begin position="34"/>
        <end position="69"/>
    </location>
</feature>
<accession>A0A443SMA1</accession>
<dbReference type="OrthoDB" id="9989112at2759"/>
<dbReference type="Gene3D" id="1.10.238.10">
    <property type="entry name" value="EF-hand"/>
    <property type="match status" value="1"/>
</dbReference>
<dbReference type="EMBL" id="NCKV01001287">
    <property type="protein sequence ID" value="RWS28622.1"/>
    <property type="molecule type" value="Genomic_DNA"/>
</dbReference>
<reference evidence="5 6" key="1">
    <citation type="journal article" date="2018" name="Gigascience">
        <title>Genomes of trombidid mites reveal novel predicted allergens and laterally-transferred genes associated with secondary metabolism.</title>
        <authorList>
            <person name="Dong X."/>
            <person name="Chaisiri K."/>
            <person name="Xia D."/>
            <person name="Armstrong S.D."/>
            <person name="Fang Y."/>
            <person name="Donnelly M.J."/>
            <person name="Kadowaki T."/>
            <person name="McGarry J.W."/>
            <person name="Darby A.C."/>
            <person name="Makepeace B.L."/>
        </authorList>
    </citation>
    <scope>NUCLEOTIDE SEQUENCE [LARGE SCALE GENOMIC DNA]</scope>
    <source>
        <strain evidence="5">UoL-UT</strain>
    </source>
</reference>
<name>A0A443SMA1_9ACAR</name>
<sequence length="304" mass="35536">MNRDILLSAFNECDVDGSGFIGKDEVHLICDKFGIADNADDVFKDLDRDGDGQISFEDFCAGFSEFEKNNNSDSQSLTNNCKSILNDGSNDIKRRGFKPIPNDRNSRNVSQINSQSPPMFEEVQSQKIICELLENVRKLQEENNRLAQSWMRDKREHEEHLQHIEQEVDCQVREVENRVKQKAKEEIEADRKYFREMMKDEMNELQAHLSMFEKVEAWLKSNASNVNDEKFNDFRDQLNQTMQENRQMRLSLLDTQTAVAMMRTELAQLTAQYDSKCRELNSEKMKAFEITREHDELAKQLQLT</sequence>
<feature type="non-terminal residue" evidence="5">
    <location>
        <position position="304"/>
    </location>
</feature>
<dbReference type="Pfam" id="PF13499">
    <property type="entry name" value="EF-hand_7"/>
    <property type="match status" value="1"/>
</dbReference>
<dbReference type="PROSITE" id="PS50222">
    <property type="entry name" value="EF_HAND_2"/>
    <property type="match status" value="1"/>
</dbReference>
<protein>
    <submittedName>
        <fullName evidence="5">Ras and EF-hand domain-containing protein-like protein</fullName>
    </submittedName>
</protein>
<evidence type="ECO:0000313" key="5">
    <source>
        <dbReference type="EMBL" id="RWS28622.1"/>
    </source>
</evidence>
<proteinExistence type="predicted"/>
<evidence type="ECO:0000313" key="6">
    <source>
        <dbReference type="Proteomes" id="UP000288716"/>
    </source>
</evidence>
<dbReference type="InterPro" id="IPR018247">
    <property type="entry name" value="EF_Hand_1_Ca_BS"/>
</dbReference>
<keyword evidence="1" id="KW-0106">Calcium</keyword>
<feature type="compositionally biased region" description="Polar residues" evidence="3">
    <location>
        <begin position="107"/>
        <end position="120"/>
    </location>
</feature>
<evidence type="ECO:0000256" key="2">
    <source>
        <dbReference type="SAM" id="Coils"/>
    </source>
</evidence>
<comment type="caution">
    <text evidence="5">The sequence shown here is derived from an EMBL/GenBank/DDBJ whole genome shotgun (WGS) entry which is preliminary data.</text>
</comment>
<dbReference type="InterPro" id="IPR011992">
    <property type="entry name" value="EF-hand-dom_pair"/>
</dbReference>
<organism evidence="5 6">
    <name type="scientific">Leptotrombidium deliense</name>
    <dbReference type="NCBI Taxonomy" id="299467"/>
    <lineage>
        <taxon>Eukaryota</taxon>
        <taxon>Metazoa</taxon>
        <taxon>Ecdysozoa</taxon>
        <taxon>Arthropoda</taxon>
        <taxon>Chelicerata</taxon>
        <taxon>Arachnida</taxon>
        <taxon>Acari</taxon>
        <taxon>Acariformes</taxon>
        <taxon>Trombidiformes</taxon>
        <taxon>Prostigmata</taxon>
        <taxon>Anystina</taxon>
        <taxon>Parasitengona</taxon>
        <taxon>Trombiculoidea</taxon>
        <taxon>Trombiculidae</taxon>
        <taxon>Leptotrombidium</taxon>
    </lineage>
</organism>
<evidence type="ECO:0000259" key="4">
    <source>
        <dbReference type="PROSITE" id="PS50222"/>
    </source>
</evidence>
<gene>
    <name evidence="5" type="ORF">B4U80_11173</name>
</gene>
<dbReference type="InterPro" id="IPR002048">
    <property type="entry name" value="EF_hand_dom"/>
</dbReference>
<keyword evidence="2" id="KW-0175">Coiled coil</keyword>
<dbReference type="CDD" id="cd00051">
    <property type="entry name" value="EFh"/>
    <property type="match status" value="1"/>
</dbReference>
<dbReference type="VEuPathDB" id="VectorBase:LDEU003415"/>
<dbReference type="SUPFAM" id="SSF47473">
    <property type="entry name" value="EF-hand"/>
    <property type="match status" value="1"/>
</dbReference>